<dbReference type="PANTHER" id="PTHR16469:SF27">
    <property type="entry name" value="UBIQUITIN-ASSOCIATED AND SH3 DOMAIN-CONTAINING BA-RELATED"/>
    <property type="match status" value="1"/>
</dbReference>
<feature type="non-terminal residue" evidence="2">
    <location>
        <position position="1"/>
    </location>
</feature>
<dbReference type="Gene3D" id="3.40.50.1240">
    <property type="entry name" value="Phosphoglycerate mutase-like"/>
    <property type="match status" value="1"/>
</dbReference>
<proteinExistence type="predicted"/>
<accession>A0AAV5UIE0</accession>
<keyword evidence="3" id="KW-1185">Reference proteome</keyword>
<dbReference type="InterPro" id="IPR029033">
    <property type="entry name" value="His_PPase_superfam"/>
</dbReference>
<evidence type="ECO:0000256" key="1">
    <source>
        <dbReference type="SAM" id="Phobius"/>
    </source>
</evidence>
<dbReference type="EMBL" id="BTSX01000006">
    <property type="protein sequence ID" value="GMT06083.1"/>
    <property type="molecule type" value="Genomic_DNA"/>
</dbReference>
<dbReference type="CDD" id="cd07067">
    <property type="entry name" value="HP_PGM_like"/>
    <property type="match status" value="1"/>
</dbReference>
<evidence type="ECO:0000313" key="2">
    <source>
        <dbReference type="EMBL" id="GMT06083.1"/>
    </source>
</evidence>
<feature type="transmembrane region" description="Helical" evidence="1">
    <location>
        <begin position="187"/>
        <end position="207"/>
    </location>
</feature>
<dbReference type="InterPro" id="IPR051710">
    <property type="entry name" value="Phosphatase_SH3-domain"/>
</dbReference>
<dbReference type="Proteomes" id="UP001432027">
    <property type="component" value="Unassembled WGS sequence"/>
</dbReference>
<name>A0AAV5UIE0_9BILA</name>
<dbReference type="GO" id="GO:0016791">
    <property type="term" value="F:phosphatase activity"/>
    <property type="evidence" value="ECO:0007669"/>
    <property type="project" value="UniProtKB-ARBA"/>
</dbReference>
<keyword evidence="1" id="KW-0812">Transmembrane</keyword>
<dbReference type="AlphaFoldDB" id="A0AAV5UIE0"/>
<dbReference type="InterPro" id="IPR013078">
    <property type="entry name" value="His_Pase_superF_clade-1"/>
</dbReference>
<dbReference type="Pfam" id="PF00300">
    <property type="entry name" value="His_Phos_1"/>
    <property type="match status" value="1"/>
</dbReference>
<reference evidence="2" key="1">
    <citation type="submission" date="2023-10" db="EMBL/GenBank/DDBJ databases">
        <title>Genome assembly of Pristionchus species.</title>
        <authorList>
            <person name="Yoshida K."/>
            <person name="Sommer R.J."/>
        </authorList>
    </citation>
    <scope>NUCLEOTIDE SEQUENCE</scope>
    <source>
        <strain evidence="2">RS0144</strain>
    </source>
</reference>
<keyword evidence="1" id="KW-0472">Membrane</keyword>
<dbReference type="PANTHER" id="PTHR16469">
    <property type="entry name" value="UBIQUITIN-ASSOCIATED AND SH3 DOMAIN-CONTAINING BA-RELATED"/>
    <property type="match status" value="1"/>
</dbReference>
<organism evidence="2 3">
    <name type="scientific">Pristionchus entomophagus</name>
    <dbReference type="NCBI Taxonomy" id="358040"/>
    <lineage>
        <taxon>Eukaryota</taxon>
        <taxon>Metazoa</taxon>
        <taxon>Ecdysozoa</taxon>
        <taxon>Nematoda</taxon>
        <taxon>Chromadorea</taxon>
        <taxon>Rhabditida</taxon>
        <taxon>Rhabditina</taxon>
        <taxon>Diplogasteromorpha</taxon>
        <taxon>Diplogasteroidea</taxon>
        <taxon>Neodiplogasteridae</taxon>
        <taxon>Pristionchus</taxon>
    </lineage>
</organism>
<sequence length="341" mass="39118">EEEESSTEVEWHFLLIMRPIMAFNESGGRHLIIIRHGERCDFVFNAPGKKSWVKRAFTEQGAYTPFDCNLPRNVPRRSDGHEGFESDTPLTEMGYLQSKLIGRAMRDQGIQIDHIYVSSALRCIQTGVGIIKGYGLGRGENRELKMNIDGSLYEWMQWCRGVKPSTMEHSDMLKIGKATVKNRNYRGVLFVKTVILLYSFLISGYPINTLYKPMATVDELRLDETVPQYYQRSHSLVQRVLKKHTTGTILLIGHASTLEATTRQLCGGEIRSNEDFFTMLRNTPYLGSVHAFEHPRRGWELNGSAVPPLTHSSNYSFDPSIFKLERDEIKKRAEKDYNFNL</sequence>
<evidence type="ECO:0008006" key="4">
    <source>
        <dbReference type="Google" id="ProtNLM"/>
    </source>
</evidence>
<dbReference type="SUPFAM" id="SSF53254">
    <property type="entry name" value="Phosphoglycerate mutase-like"/>
    <property type="match status" value="1"/>
</dbReference>
<gene>
    <name evidence="2" type="ORF">PENTCL1PPCAC_28257</name>
</gene>
<protein>
    <recommendedName>
        <fullName evidence="4">Phosphatase</fullName>
    </recommendedName>
</protein>
<keyword evidence="1" id="KW-1133">Transmembrane helix</keyword>
<comment type="caution">
    <text evidence="2">The sequence shown here is derived from an EMBL/GenBank/DDBJ whole genome shotgun (WGS) entry which is preliminary data.</text>
</comment>
<evidence type="ECO:0000313" key="3">
    <source>
        <dbReference type="Proteomes" id="UP001432027"/>
    </source>
</evidence>